<evidence type="ECO:0000256" key="3">
    <source>
        <dbReference type="ARBA" id="ARBA00022763"/>
    </source>
</evidence>
<dbReference type="RefSeq" id="WP_166668868.1">
    <property type="nucleotide sequence ID" value="NZ_SOQX01000008.1"/>
</dbReference>
<dbReference type="Gene3D" id="3.30.1370.100">
    <property type="entry name" value="MutL, C-terminal domain, regulatory subdomain"/>
    <property type="match status" value="1"/>
</dbReference>
<dbReference type="GO" id="GO:0006298">
    <property type="term" value="P:mismatch repair"/>
    <property type="evidence" value="ECO:0007669"/>
    <property type="project" value="UniProtKB-UniRule"/>
</dbReference>
<dbReference type="GO" id="GO:0030983">
    <property type="term" value="F:mismatched DNA binding"/>
    <property type="evidence" value="ECO:0007669"/>
    <property type="project" value="InterPro"/>
</dbReference>
<dbReference type="FunFam" id="3.30.565.10:FF:000003">
    <property type="entry name" value="DNA mismatch repair endonuclease MutL"/>
    <property type="match status" value="1"/>
</dbReference>
<keyword evidence="4 5" id="KW-0234">DNA repair</keyword>
<dbReference type="InterPro" id="IPR036890">
    <property type="entry name" value="HATPase_C_sf"/>
</dbReference>
<dbReference type="InterPro" id="IPR042120">
    <property type="entry name" value="MutL_C_dimsub"/>
</dbReference>
<evidence type="ECO:0000259" key="8">
    <source>
        <dbReference type="SMART" id="SM01340"/>
    </source>
</evidence>
<accession>A0A4R8IJX6</accession>
<dbReference type="InterPro" id="IPR013507">
    <property type="entry name" value="DNA_mismatch_S5_2-like"/>
</dbReference>
<gene>
    <name evidence="5" type="primary">mutL</name>
    <name evidence="9" type="ORF">EDC23_2489</name>
</gene>
<dbReference type="SMART" id="SM01340">
    <property type="entry name" value="DNA_mis_repair"/>
    <property type="match status" value="1"/>
</dbReference>
<comment type="caution">
    <text evidence="9">The sequence shown here is derived from an EMBL/GenBank/DDBJ whole genome shotgun (WGS) entry which is preliminary data.</text>
</comment>
<dbReference type="InterPro" id="IPR042121">
    <property type="entry name" value="MutL_C_regsub"/>
</dbReference>
<feature type="domain" description="DNA mismatch repair protein S5" evidence="8">
    <location>
        <begin position="222"/>
        <end position="340"/>
    </location>
</feature>
<dbReference type="InterPro" id="IPR038973">
    <property type="entry name" value="MutL/Mlh/Pms-like"/>
</dbReference>
<comment type="similarity">
    <text evidence="1 5">Belongs to the DNA mismatch repair MutL/HexB family.</text>
</comment>
<dbReference type="InterPro" id="IPR037198">
    <property type="entry name" value="MutL_C_sf"/>
</dbReference>
<dbReference type="SMART" id="SM00853">
    <property type="entry name" value="MutL_C"/>
    <property type="match status" value="1"/>
</dbReference>
<dbReference type="SUPFAM" id="SSF55874">
    <property type="entry name" value="ATPase domain of HSP90 chaperone/DNA topoisomerase II/histidine kinase"/>
    <property type="match status" value="1"/>
</dbReference>
<evidence type="ECO:0000256" key="6">
    <source>
        <dbReference type="SAM" id="MobiDB-lite"/>
    </source>
</evidence>
<proteinExistence type="inferred from homology"/>
<feature type="compositionally biased region" description="Low complexity" evidence="6">
    <location>
        <begin position="342"/>
        <end position="354"/>
    </location>
</feature>
<evidence type="ECO:0000313" key="10">
    <source>
        <dbReference type="Proteomes" id="UP000294914"/>
    </source>
</evidence>
<dbReference type="GO" id="GO:0016887">
    <property type="term" value="F:ATP hydrolysis activity"/>
    <property type="evidence" value="ECO:0007669"/>
    <property type="project" value="InterPro"/>
</dbReference>
<dbReference type="Pfam" id="PF08676">
    <property type="entry name" value="MutL_C"/>
    <property type="match status" value="1"/>
</dbReference>
<dbReference type="CDD" id="cd16926">
    <property type="entry name" value="HATPase_MutL-MLH-PMS-like"/>
    <property type="match status" value="1"/>
</dbReference>
<dbReference type="Proteomes" id="UP000294914">
    <property type="component" value="Unassembled WGS sequence"/>
</dbReference>
<dbReference type="SUPFAM" id="SSF54211">
    <property type="entry name" value="Ribosomal protein S5 domain 2-like"/>
    <property type="match status" value="1"/>
</dbReference>
<dbReference type="Pfam" id="PF01119">
    <property type="entry name" value="DNA_mis_repair"/>
    <property type="match status" value="1"/>
</dbReference>
<dbReference type="GO" id="GO:0140664">
    <property type="term" value="F:ATP-dependent DNA damage sensor activity"/>
    <property type="evidence" value="ECO:0007669"/>
    <property type="project" value="InterPro"/>
</dbReference>
<evidence type="ECO:0000313" key="9">
    <source>
        <dbReference type="EMBL" id="TDX99279.1"/>
    </source>
</evidence>
<reference evidence="9 10" key="1">
    <citation type="submission" date="2019-03" db="EMBL/GenBank/DDBJ databases">
        <title>Genomic Encyclopedia of Type Strains, Phase IV (KMG-IV): sequencing the most valuable type-strain genomes for metagenomic binning, comparative biology and taxonomic classification.</title>
        <authorList>
            <person name="Goeker M."/>
        </authorList>
    </citation>
    <scope>NUCLEOTIDE SEQUENCE [LARGE SCALE GENOMIC DNA]</scope>
    <source>
        <strain evidence="9 10">DSM 16326</strain>
    </source>
</reference>
<keyword evidence="10" id="KW-1185">Reference proteome</keyword>
<evidence type="ECO:0000256" key="2">
    <source>
        <dbReference type="ARBA" id="ARBA00021975"/>
    </source>
</evidence>
<dbReference type="Pfam" id="PF13589">
    <property type="entry name" value="HATPase_c_3"/>
    <property type="match status" value="1"/>
</dbReference>
<dbReference type="PANTHER" id="PTHR10073:SF12">
    <property type="entry name" value="DNA MISMATCH REPAIR PROTEIN MLH1"/>
    <property type="match status" value="1"/>
</dbReference>
<name>A0A4R8IJX6_9GAMM</name>
<protein>
    <recommendedName>
        <fullName evidence="2 5">DNA mismatch repair protein MutL</fullName>
    </recommendedName>
</protein>
<dbReference type="CDD" id="cd03482">
    <property type="entry name" value="MutL_Trans_MutL"/>
    <property type="match status" value="1"/>
</dbReference>
<evidence type="ECO:0000256" key="1">
    <source>
        <dbReference type="ARBA" id="ARBA00006082"/>
    </source>
</evidence>
<dbReference type="Gene3D" id="3.30.230.10">
    <property type="match status" value="1"/>
</dbReference>
<dbReference type="HAMAP" id="MF_00149">
    <property type="entry name" value="DNA_mis_repair"/>
    <property type="match status" value="1"/>
</dbReference>
<dbReference type="InterPro" id="IPR014790">
    <property type="entry name" value="MutL_C"/>
</dbReference>
<dbReference type="EMBL" id="SOQX01000008">
    <property type="protein sequence ID" value="TDX99279.1"/>
    <property type="molecule type" value="Genomic_DNA"/>
</dbReference>
<dbReference type="SUPFAM" id="SSF118116">
    <property type="entry name" value="DNA mismatch repair protein MutL"/>
    <property type="match status" value="1"/>
</dbReference>
<dbReference type="PROSITE" id="PS00058">
    <property type="entry name" value="DNA_MISMATCH_REPAIR_1"/>
    <property type="match status" value="1"/>
</dbReference>
<dbReference type="Gene3D" id="3.30.1540.20">
    <property type="entry name" value="MutL, C-terminal domain, dimerisation subdomain"/>
    <property type="match status" value="1"/>
</dbReference>
<dbReference type="InterPro" id="IPR002099">
    <property type="entry name" value="MutL/Mlh/PMS"/>
</dbReference>
<sequence>MQTARRYQPDAIIQRLPSTLANQIAAGEVVERPASIVKELVENALDAGASRIEVQIRQGGLEAIRVSDDGYGIRPDELELAVSPHATSKIASLADLENIASLGFRGEALASIGSVARLTIESRVGEAGSGWRLSLNGREAPPELTPAAHPVGTSVSVSELFYNTPARRRFLRTERTEYRYIEDMLKRLALSRFEVGFTLIHNQREIFRLPPATQPAQRARRVERLCGKAFYRQAWALDFAQEGLRLSGWLGGPQAARAQADLQYVYVNGRSVRDKLINHALRQAYQPRLYPGRHPAWVLYLELDPLKLDVNVHPTKHEVRFHEARRIHDFLAHAVNEALERASPAADAAPAPAAGTRAKGDDFYTPAEGNIPASWQIREAAAHGSPIPAGPEAGEPHEAAGDRNIVAALEGGYLVVAEEDGLLLVNGRAVRRAQLAEQLADTAPLPARPLLIPQTLALSADAVQWLEQQEAWLASRGFDLAALSETAVRVRQIPVLAAQTELSAMLPEFIAAARAGEPLAGALARAISDHQTWNAAEQQALVRDALRWQAQAQPARYWTRWDGRMLQGLFAG</sequence>
<evidence type="ECO:0000256" key="5">
    <source>
        <dbReference type="HAMAP-Rule" id="MF_00149"/>
    </source>
</evidence>
<dbReference type="InterPro" id="IPR014762">
    <property type="entry name" value="DNA_mismatch_repair_CS"/>
</dbReference>
<dbReference type="Gene3D" id="3.30.565.10">
    <property type="entry name" value="Histidine kinase-like ATPase, C-terminal domain"/>
    <property type="match status" value="1"/>
</dbReference>
<dbReference type="InterPro" id="IPR020667">
    <property type="entry name" value="DNA_mismatch_repair_MutL"/>
</dbReference>
<evidence type="ECO:0000256" key="4">
    <source>
        <dbReference type="ARBA" id="ARBA00023204"/>
    </source>
</evidence>
<evidence type="ECO:0000259" key="7">
    <source>
        <dbReference type="SMART" id="SM00853"/>
    </source>
</evidence>
<organism evidence="9 10">
    <name type="scientific">Thiohalophilus thiocyanatoxydans</name>
    <dbReference type="NCBI Taxonomy" id="381308"/>
    <lineage>
        <taxon>Bacteria</taxon>
        <taxon>Pseudomonadati</taxon>
        <taxon>Pseudomonadota</taxon>
        <taxon>Gammaproteobacteria</taxon>
        <taxon>Thiohalomonadales</taxon>
        <taxon>Thiohalophilaceae</taxon>
        <taxon>Thiohalophilus</taxon>
    </lineage>
</organism>
<dbReference type="InterPro" id="IPR014721">
    <property type="entry name" value="Ribsml_uS5_D2-typ_fold_subgr"/>
</dbReference>
<feature type="region of interest" description="Disordered" evidence="6">
    <location>
        <begin position="342"/>
        <end position="363"/>
    </location>
</feature>
<dbReference type="PANTHER" id="PTHR10073">
    <property type="entry name" value="DNA MISMATCH REPAIR PROTEIN MLH, PMS, MUTL"/>
    <property type="match status" value="1"/>
</dbReference>
<dbReference type="GO" id="GO:0005524">
    <property type="term" value="F:ATP binding"/>
    <property type="evidence" value="ECO:0007669"/>
    <property type="project" value="InterPro"/>
</dbReference>
<dbReference type="AlphaFoldDB" id="A0A4R8IJX6"/>
<dbReference type="InterPro" id="IPR020568">
    <property type="entry name" value="Ribosomal_Su5_D2-typ_SF"/>
</dbReference>
<comment type="function">
    <text evidence="5">This protein is involved in the repair of mismatches in DNA. It is required for dam-dependent methyl-directed DNA mismatch repair. May act as a 'molecular matchmaker', a protein that promotes the formation of a stable complex between two or more DNA-binding proteins in an ATP-dependent manner without itself being part of a final effector complex.</text>
</comment>
<dbReference type="GO" id="GO:0032300">
    <property type="term" value="C:mismatch repair complex"/>
    <property type="evidence" value="ECO:0007669"/>
    <property type="project" value="InterPro"/>
</dbReference>
<keyword evidence="3 5" id="KW-0227">DNA damage</keyword>
<dbReference type="NCBIfam" id="TIGR00585">
    <property type="entry name" value="mutl"/>
    <property type="match status" value="1"/>
</dbReference>
<feature type="domain" description="MutL C-terminal dimerisation" evidence="7">
    <location>
        <begin position="405"/>
        <end position="548"/>
    </location>
</feature>